<dbReference type="PANTHER" id="PTHR34264">
    <property type="entry name" value="ATP SYNTHASE SUBUNIT B, CHLOROPLASTIC"/>
    <property type="match status" value="1"/>
</dbReference>
<comment type="miscellaneous">
    <text evidence="11">In plastids the F-type ATPase is also known as CF(1)CF(0).</text>
</comment>
<feature type="coiled-coil region" evidence="13">
    <location>
        <begin position="37"/>
        <end position="107"/>
    </location>
</feature>
<comment type="subcellular location">
    <subcellularLocation>
        <location evidence="1">Membrane</location>
        <topology evidence="1">Single-pass membrane protein</topology>
    </subcellularLocation>
    <subcellularLocation>
        <location evidence="11">Plastid</location>
        <location evidence="11">Chloroplast thylakoid membrane</location>
        <topology evidence="11">Single-pass membrane protein</topology>
    </subcellularLocation>
</comment>
<keyword evidence="2 11" id="KW-0813">Transport</keyword>
<sequence>MGELTQISLKQISLIIVIVIVIFIIGDAFKSVLLKRKESILLNLKEAEIRADNAQKLFINAKNKLEEAINKTKEIDLETKILVQNEKIKYKNEINNNIKQLKKLKELTISFKKQKVQNQISKEIIILTLENIKQKLQIRCDKNFQNSINNFYITLFRKLKLDK</sequence>
<keyword evidence="14" id="KW-0150">Chloroplast</keyword>
<evidence type="ECO:0000256" key="12">
    <source>
        <dbReference type="RuleBase" id="RU003848"/>
    </source>
</evidence>
<geneLocation type="chloroplast" evidence="14"/>
<evidence type="ECO:0000256" key="9">
    <source>
        <dbReference type="ARBA" id="ARBA00023310"/>
    </source>
</evidence>
<evidence type="ECO:0000256" key="7">
    <source>
        <dbReference type="ARBA" id="ARBA00023065"/>
    </source>
</evidence>
<comment type="similarity">
    <text evidence="11 12">Belongs to the ATPase B chain family.</text>
</comment>
<dbReference type="GO" id="GO:0009535">
    <property type="term" value="C:chloroplast thylakoid membrane"/>
    <property type="evidence" value="ECO:0007669"/>
    <property type="project" value="UniProtKB-SubCell"/>
</dbReference>
<evidence type="ECO:0000256" key="5">
    <source>
        <dbReference type="ARBA" id="ARBA00022781"/>
    </source>
</evidence>
<organism evidence="14">
    <name type="scientific">Dichotomosiphon tuberosus</name>
    <dbReference type="NCBI Taxonomy" id="118263"/>
    <lineage>
        <taxon>Eukaryota</taxon>
        <taxon>Viridiplantae</taxon>
        <taxon>Chlorophyta</taxon>
        <taxon>core chlorophytes</taxon>
        <taxon>Ulvophyceae</taxon>
        <taxon>TCBD clade</taxon>
        <taxon>Bryopsidales</taxon>
        <taxon>Halimedineae</taxon>
        <taxon>Dichotomosiphonaceae</taxon>
        <taxon>Dichotomosiphon</taxon>
    </lineage>
</organism>
<reference evidence="14" key="2">
    <citation type="journal article" date="2019" name="Mol. Phylogenet. Evol.">
        <title>Reassessment of the classification of bryopsidales (chlorophyta) based on chloroplast phylogenomic analyses.</title>
        <authorList>
            <person name="Cremen M.C."/>
            <person name="Leliaert F."/>
            <person name="West J."/>
            <person name="Lam D.W."/>
            <person name="Shimada S."/>
            <person name="Lopez-Bautista J.M."/>
            <person name="Verbruggen H."/>
        </authorList>
    </citation>
    <scope>NUCLEOTIDE SEQUENCE</scope>
</reference>
<comment type="function">
    <text evidence="10 11">F(1)F(0) ATP synthase produces ATP from ADP in the presence of a proton or sodium gradient. F-type ATPases consist of two structural domains, F(1) containing the extramembraneous catalytic core and F(0) containing the membrane proton channel, linked together by a central stalk and a peripheral stalk. During catalysis, ATP synthesis in the catalytic domain of F(1) is coupled via a rotary mechanism of the central stalk subunits to proton translocation.</text>
</comment>
<evidence type="ECO:0000256" key="8">
    <source>
        <dbReference type="ARBA" id="ARBA00023136"/>
    </source>
</evidence>
<protein>
    <recommendedName>
        <fullName evidence="11">ATP synthase subunit b, chloroplastic</fullName>
    </recommendedName>
    <alternativeName>
        <fullName evidence="11">ATP synthase F(0) sector subunit b</fullName>
    </alternativeName>
    <alternativeName>
        <fullName evidence="11">ATPase subunit I</fullName>
    </alternativeName>
</protein>
<accession>A0A386AWX8</accession>
<dbReference type="EMBL" id="MH591082">
    <property type="protein sequence ID" value="AYC63855.1"/>
    <property type="molecule type" value="Genomic_DNA"/>
</dbReference>
<evidence type="ECO:0000256" key="4">
    <source>
        <dbReference type="ARBA" id="ARBA00022692"/>
    </source>
</evidence>
<dbReference type="PANTHER" id="PTHR34264:SF3">
    <property type="entry name" value="ATP SYNTHASE SUBUNIT B, CHLOROPLASTIC"/>
    <property type="match status" value="1"/>
</dbReference>
<dbReference type="InterPro" id="IPR002146">
    <property type="entry name" value="ATP_synth_b/b'su_bac/chlpt"/>
</dbReference>
<proteinExistence type="inferred from homology"/>
<dbReference type="GO" id="GO:0046933">
    <property type="term" value="F:proton-transporting ATP synthase activity, rotational mechanism"/>
    <property type="evidence" value="ECO:0007669"/>
    <property type="project" value="UniProtKB-UniRule"/>
</dbReference>
<dbReference type="AlphaFoldDB" id="A0A386AWX8"/>
<evidence type="ECO:0000313" key="14">
    <source>
        <dbReference type="EMBL" id="AYC63855.1"/>
    </source>
</evidence>
<keyword evidence="6 11" id="KW-1133">Transmembrane helix</keyword>
<evidence type="ECO:0000256" key="2">
    <source>
        <dbReference type="ARBA" id="ARBA00022448"/>
    </source>
</evidence>
<keyword evidence="5 11" id="KW-0375">Hydrogen ion transport</keyword>
<comment type="function">
    <text evidence="11">Component of the F(0) channel, it forms part of the peripheral stalk, linking F(1) to F(0).</text>
</comment>
<feature type="transmembrane region" description="Helical" evidence="11">
    <location>
        <begin position="12"/>
        <end position="29"/>
    </location>
</feature>
<keyword evidence="9 11" id="KW-0066">ATP synthesis</keyword>
<dbReference type="HAMAP" id="MF_01398">
    <property type="entry name" value="ATP_synth_b_bprime"/>
    <property type="match status" value="1"/>
</dbReference>
<dbReference type="GO" id="GO:0045259">
    <property type="term" value="C:proton-transporting ATP synthase complex"/>
    <property type="evidence" value="ECO:0007669"/>
    <property type="project" value="UniProtKB-KW"/>
</dbReference>
<gene>
    <name evidence="11 14" type="primary">atpF</name>
</gene>
<evidence type="ECO:0000256" key="10">
    <source>
        <dbReference type="ARBA" id="ARBA00025198"/>
    </source>
</evidence>
<comment type="subunit">
    <text evidence="11">F-type ATPases have 2 components, F(1) - the catalytic core - and F(0) - the membrane proton channel. F(1) has five subunits: alpha(3), beta(3), gamma(1), delta(1), epsilon(1). F(0) has four main subunits: a(1), b(1), b'(1) and c(10-14). The alpha and beta chains form an alternating ring which encloses part of the gamma chain. F(1) is attached to F(0) by a central stalk formed by the gamma and epsilon chains, while a peripheral stalk is formed by the delta, b and b' chains.</text>
</comment>
<name>A0A386AWX8_9CHLO</name>
<dbReference type="Pfam" id="PF00430">
    <property type="entry name" value="ATP-synt_B"/>
    <property type="match status" value="1"/>
</dbReference>
<evidence type="ECO:0000256" key="11">
    <source>
        <dbReference type="HAMAP-Rule" id="MF_01398"/>
    </source>
</evidence>
<evidence type="ECO:0000256" key="13">
    <source>
        <dbReference type="SAM" id="Coils"/>
    </source>
</evidence>
<evidence type="ECO:0000256" key="6">
    <source>
        <dbReference type="ARBA" id="ARBA00022989"/>
    </source>
</evidence>
<keyword evidence="8 11" id="KW-0472">Membrane</keyword>
<keyword evidence="14" id="KW-0934">Plastid</keyword>
<keyword evidence="4 11" id="KW-0812">Transmembrane</keyword>
<evidence type="ECO:0000256" key="1">
    <source>
        <dbReference type="ARBA" id="ARBA00004167"/>
    </source>
</evidence>
<reference evidence="14" key="1">
    <citation type="submission" date="2018-07" db="EMBL/GenBank/DDBJ databases">
        <authorList>
            <person name="Quirk P.G."/>
            <person name="Krulwich T.A."/>
        </authorList>
    </citation>
    <scope>NUCLEOTIDE SEQUENCE</scope>
</reference>
<keyword evidence="13" id="KW-0175">Coiled coil</keyword>
<keyword evidence="11" id="KW-0793">Thylakoid</keyword>
<keyword evidence="7 11" id="KW-0406">Ion transport</keyword>
<evidence type="ECO:0000256" key="3">
    <source>
        <dbReference type="ARBA" id="ARBA00022547"/>
    </source>
</evidence>
<keyword evidence="3 11" id="KW-0138">CF(0)</keyword>